<dbReference type="EMBL" id="CP001101">
    <property type="protein sequence ID" value="ACE03604.1"/>
    <property type="molecule type" value="Genomic_DNA"/>
</dbReference>
<keyword evidence="5" id="KW-0482">Metalloprotease</keyword>
<evidence type="ECO:0000313" key="7">
    <source>
        <dbReference type="EMBL" id="ACE03604.1"/>
    </source>
</evidence>
<protein>
    <submittedName>
        <fullName evidence="7">Mov34/MPN/PAD-1 family protein</fullName>
    </submittedName>
</protein>
<organism evidence="7">
    <name type="scientific">Chlorobium phaeobacteroides (strain BS1)</name>
    <dbReference type="NCBI Taxonomy" id="331678"/>
    <lineage>
        <taxon>Bacteria</taxon>
        <taxon>Pseudomonadati</taxon>
        <taxon>Chlorobiota</taxon>
        <taxon>Chlorobiia</taxon>
        <taxon>Chlorobiales</taxon>
        <taxon>Chlorobiaceae</taxon>
        <taxon>Chlorobium/Pelodictyon group</taxon>
        <taxon>Chlorobium</taxon>
    </lineage>
</organism>
<gene>
    <name evidence="7" type="ordered locus">Cphamn1_0646</name>
</gene>
<dbReference type="OrthoDB" id="9802958at2"/>
<dbReference type="GO" id="GO:0008235">
    <property type="term" value="F:metalloexopeptidase activity"/>
    <property type="evidence" value="ECO:0007669"/>
    <property type="project" value="TreeGrafter"/>
</dbReference>
<dbReference type="PROSITE" id="PS50249">
    <property type="entry name" value="MPN"/>
    <property type="match status" value="1"/>
</dbReference>
<dbReference type="HOGENOM" id="CLU_116765_1_1_10"/>
<keyword evidence="4" id="KW-0862">Zinc</keyword>
<keyword evidence="1" id="KW-0645">Protease</keyword>
<sequence>MEMCKSVYEKIIEHARRETPLEACGYLGGKGKTVIEAYCLTNIDQSREHFSFDPKEQFNAVLTMRSKKQLAVAVYHSHPVTPARPSQEDIRLAFDPEIINVIVSLAAQEPEVNAFRIVKGDVTEEPLVVIEGLCEEPENRERRNGT</sequence>
<dbReference type="SUPFAM" id="SSF102712">
    <property type="entry name" value="JAB1/MPN domain"/>
    <property type="match status" value="1"/>
</dbReference>
<dbReference type="GO" id="GO:0008270">
    <property type="term" value="F:zinc ion binding"/>
    <property type="evidence" value="ECO:0007669"/>
    <property type="project" value="TreeGrafter"/>
</dbReference>
<evidence type="ECO:0000256" key="3">
    <source>
        <dbReference type="ARBA" id="ARBA00022801"/>
    </source>
</evidence>
<dbReference type="SMART" id="SM00232">
    <property type="entry name" value="JAB_MPN"/>
    <property type="match status" value="1"/>
</dbReference>
<name>B3EN74_CHLPB</name>
<proteinExistence type="predicted"/>
<dbReference type="Gene3D" id="3.40.140.10">
    <property type="entry name" value="Cytidine Deaminase, domain 2"/>
    <property type="match status" value="1"/>
</dbReference>
<dbReference type="InterPro" id="IPR000555">
    <property type="entry name" value="JAMM/MPN+_dom"/>
</dbReference>
<evidence type="ECO:0000256" key="2">
    <source>
        <dbReference type="ARBA" id="ARBA00022723"/>
    </source>
</evidence>
<dbReference type="InterPro" id="IPR051929">
    <property type="entry name" value="VirAsm_ModProt"/>
</dbReference>
<dbReference type="PANTHER" id="PTHR34858:SF1">
    <property type="entry name" value="CYSO-CYSTEINE PEPTIDASE"/>
    <property type="match status" value="1"/>
</dbReference>
<evidence type="ECO:0000256" key="1">
    <source>
        <dbReference type="ARBA" id="ARBA00022670"/>
    </source>
</evidence>
<dbReference type="CDD" id="cd08070">
    <property type="entry name" value="MPN_like"/>
    <property type="match status" value="1"/>
</dbReference>
<evidence type="ECO:0000259" key="6">
    <source>
        <dbReference type="PROSITE" id="PS50249"/>
    </source>
</evidence>
<reference evidence="7" key="1">
    <citation type="submission" date="2008-06" db="EMBL/GenBank/DDBJ databases">
        <title>Complete sequence of Chlorobium phaeobacteroides BS1.</title>
        <authorList>
            <consortium name="US DOE Joint Genome Institute"/>
            <person name="Lucas S."/>
            <person name="Copeland A."/>
            <person name="Lapidus A."/>
            <person name="Glavina del Rio T."/>
            <person name="Dalin E."/>
            <person name="Tice H."/>
            <person name="Bruce D."/>
            <person name="Goodwin L."/>
            <person name="Pitluck S."/>
            <person name="Schmutz J."/>
            <person name="Larimer F."/>
            <person name="Land M."/>
            <person name="Hauser L."/>
            <person name="Kyrpides N."/>
            <person name="Ovchinnikova G."/>
            <person name="Li T."/>
            <person name="Liu Z."/>
            <person name="Zhao F."/>
            <person name="Overmann J."/>
            <person name="Bryant D.A."/>
            <person name="Richardson P."/>
        </authorList>
    </citation>
    <scope>NUCLEOTIDE SEQUENCE [LARGE SCALE GENOMIC DNA]</scope>
    <source>
        <strain evidence="7">BS1</strain>
    </source>
</reference>
<dbReference type="Pfam" id="PF14464">
    <property type="entry name" value="Prok-JAB"/>
    <property type="match status" value="1"/>
</dbReference>
<dbReference type="GO" id="GO:0006508">
    <property type="term" value="P:proteolysis"/>
    <property type="evidence" value="ECO:0007669"/>
    <property type="project" value="UniProtKB-KW"/>
</dbReference>
<accession>B3EN74</accession>
<dbReference type="KEGG" id="cpb:Cphamn1_0646"/>
<keyword evidence="3" id="KW-0378">Hydrolase</keyword>
<dbReference type="PANTHER" id="PTHR34858">
    <property type="entry name" value="CYSO-CYSTEINE PEPTIDASE"/>
    <property type="match status" value="1"/>
</dbReference>
<dbReference type="AlphaFoldDB" id="B3EN74"/>
<dbReference type="InterPro" id="IPR037518">
    <property type="entry name" value="MPN"/>
</dbReference>
<dbReference type="InterPro" id="IPR028090">
    <property type="entry name" value="JAB_dom_prok"/>
</dbReference>
<evidence type="ECO:0000256" key="4">
    <source>
        <dbReference type="ARBA" id="ARBA00022833"/>
    </source>
</evidence>
<dbReference type="STRING" id="331678.Cphamn1_0646"/>
<dbReference type="eggNOG" id="COG1310">
    <property type="taxonomic scope" value="Bacteria"/>
</dbReference>
<evidence type="ECO:0000256" key="5">
    <source>
        <dbReference type="ARBA" id="ARBA00023049"/>
    </source>
</evidence>
<feature type="domain" description="MPN" evidence="6">
    <location>
        <begin position="1"/>
        <end position="133"/>
    </location>
</feature>
<keyword evidence="2" id="KW-0479">Metal-binding</keyword>